<dbReference type="GO" id="GO:0042026">
    <property type="term" value="P:protein refolding"/>
    <property type="evidence" value="ECO:0007669"/>
    <property type="project" value="InterPro"/>
</dbReference>
<organism evidence="4">
    <name type="scientific">Oryza glumipatula</name>
    <dbReference type="NCBI Taxonomy" id="40148"/>
    <lineage>
        <taxon>Eukaryota</taxon>
        <taxon>Viridiplantae</taxon>
        <taxon>Streptophyta</taxon>
        <taxon>Embryophyta</taxon>
        <taxon>Tracheophyta</taxon>
        <taxon>Spermatophyta</taxon>
        <taxon>Magnoliopsida</taxon>
        <taxon>Liliopsida</taxon>
        <taxon>Poales</taxon>
        <taxon>Poaceae</taxon>
        <taxon>BOP clade</taxon>
        <taxon>Oryzoideae</taxon>
        <taxon>Oryzeae</taxon>
        <taxon>Oryzinae</taxon>
        <taxon>Oryza</taxon>
    </lineage>
</organism>
<dbReference type="HOGENOM" id="CLU_1130569_0_0_1"/>
<dbReference type="eggNOG" id="KOG0356">
    <property type="taxonomic scope" value="Eukaryota"/>
</dbReference>
<feature type="region of interest" description="Disordered" evidence="3">
    <location>
        <begin position="83"/>
        <end position="111"/>
    </location>
</feature>
<keyword evidence="5" id="KW-1185">Reference proteome</keyword>
<sequence>MVRPMWAPRVSLTSLLPSSLSFSSSSLLSSFLSPLFTSRTPSQRRSISGAGREQSNGCEGGGRKAAARRWSAVVAREVTARCPPPVGQRALPPLPSAPTRRCSTPPGRPDELASSLVALPWAALSTGTARAATPLPPTRRPGVRRRSSPTRRSPHATPSRRSPRATARDEGMKLDTGYISPYFITNQKNQKCELDDPLILIHEVSNLHAVAKVLELALKVCAVKAPGFGEIVSTRTKVLRLVFHFH</sequence>
<dbReference type="AlphaFoldDB" id="A0A0E0BQK7"/>
<keyword evidence="2" id="KW-0143">Chaperone</keyword>
<dbReference type="GO" id="GO:0140662">
    <property type="term" value="F:ATP-dependent protein folding chaperone"/>
    <property type="evidence" value="ECO:0007669"/>
    <property type="project" value="InterPro"/>
</dbReference>
<feature type="region of interest" description="Disordered" evidence="3">
    <location>
        <begin position="39"/>
        <end position="63"/>
    </location>
</feature>
<evidence type="ECO:0000313" key="5">
    <source>
        <dbReference type="Proteomes" id="UP000026961"/>
    </source>
</evidence>
<dbReference type="InterPro" id="IPR027409">
    <property type="entry name" value="GroEL-like_apical_dom_sf"/>
</dbReference>
<name>A0A0E0BQK7_9ORYZ</name>
<reference evidence="4" key="1">
    <citation type="submission" date="2015-04" db="UniProtKB">
        <authorList>
            <consortium name="EnsemblPlants"/>
        </authorList>
    </citation>
    <scope>IDENTIFICATION</scope>
</reference>
<proteinExistence type="inferred from homology"/>
<feature type="region of interest" description="Disordered" evidence="3">
    <location>
        <begin position="128"/>
        <end position="170"/>
    </location>
</feature>
<dbReference type="Gramene" id="OGLUM12G07720.1">
    <property type="protein sequence ID" value="OGLUM12G07720.1"/>
    <property type="gene ID" value="OGLUM12G07720"/>
</dbReference>
<protein>
    <submittedName>
        <fullName evidence="4">Uncharacterized protein</fullName>
    </submittedName>
</protein>
<evidence type="ECO:0000313" key="4">
    <source>
        <dbReference type="EnsemblPlants" id="OGLUM12G07720.1"/>
    </source>
</evidence>
<dbReference type="PANTHER" id="PTHR45633">
    <property type="entry name" value="60 KDA HEAT SHOCK PROTEIN, MITOCHONDRIAL"/>
    <property type="match status" value="1"/>
</dbReference>
<evidence type="ECO:0000256" key="3">
    <source>
        <dbReference type="SAM" id="MobiDB-lite"/>
    </source>
</evidence>
<dbReference type="EnsemblPlants" id="OGLUM12G07720.1">
    <property type="protein sequence ID" value="OGLUM12G07720.1"/>
    <property type="gene ID" value="OGLUM12G07720"/>
</dbReference>
<dbReference type="Proteomes" id="UP000026961">
    <property type="component" value="Chromosome 12"/>
</dbReference>
<dbReference type="SUPFAM" id="SSF52029">
    <property type="entry name" value="GroEL apical domain-like"/>
    <property type="match status" value="1"/>
</dbReference>
<accession>A0A0E0BQK7</accession>
<evidence type="ECO:0000256" key="2">
    <source>
        <dbReference type="ARBA" id="ARBA00023186"/>
    </source>
</evidence>
<dbReference type="Gene3D" id="3.50.7.10">
    <property type="entry name" value="GroEL"/>
    <property type="match status" value="1"/>
</dbReference>
<dbReference type="STRING" id="40148.A0A0E0BQK7"/>
<evidence type="ECO:0000256" key="1">
    <source>
        <dbReference type="ARBA" id="ARBA00006607"/>
    </source>
</evidence>
<feature type="compositionally biased region" description="Pro residues" evidence="3">
    <location>
        <begin position="83"/>
        <end position="96"/>
    </location>
</feature>
<comment type="similarity">
    <text evidence="1">Belongs to the chaperonin (HSP60) family.</text>
</comment>
<reference evidence="4" key="2">
    <citation type="submission" date="2018-05" db="EMBL/GenBank/DDBJ databases">
        <title>OgluRS3 (Oryza glumaepatula Reference Sequence Version 3).</title>
        <authorList>
            <person name="Zhang J."/>
            <person name="Kudrna D."/>
            <person name="Lee S."/>
            <person name="Talag J."/>
            <person name="Welchert J."/>
            <person name="Wing R.A."/>
        </authorList>
    </citation>
    <scope>NUCLEOTIDE SEQUENCE [LARGE SCALE GENOMIC DNA]</scope>
</reference>
<feature type="compositionally biased region" description="Basic residues" evidence="3">
    <location>
        <begin position="141"/>
        <end position="154"/>
    </location>
</feature>
<dbReference type="InterPro" id="IPR001844">
    <property type="entry name" value="Cpn60/GroEL"/>
</dbReference>